<dbReference type="EMBL" id="QLLL01000001">
    <property type="protein sequence ID" value="RAJ10961.1"/>
    <property type="molecule type" value="Genomic_DNA"/>
</dbReference>
<dbReference type="AlphaFoldDB" id="A0A327R2V1"/>
<dbReference type="SUPFAM" id="SSF52833">
    <property type="entry name" value="Thioredoxin-like"/>
    <property type="match status" value="1"/>
</dbReference>
<dbReference type="PROSITE" id="PS51352">
    <property type="entry name" value="THIOREDOXIN_2"/>
    <property type="match status" value="1"/>
</dbReference>
<evidence type="ECO:0000256" key="2">
    <source>
        <dbReference type="ARBA" id="ARBA00023008"/>
    </source>
</evidence>
<evidence type="ECO:0000313" key="6">
    <source>
        <dbReference type="EMBL" id="RAJ10961.1"/>
    </source>
</evidence>
<feature type="binding site" evidence="3">
    <location>
        <position position="176"/>
    </location>
    <ligand>
        <name>Cu cation</name>
        <dbReference type="ChEBI" id="CHEBI:23378"/>
    </ligand>
</feature>
<reference evidence="6 7" key="1">
    <citation type="submission" date="2018-06" db="EMBL/GenBank/DDBJ databases">
        <title>Genomic Encyclopedia of Archaeal and Bacterial Type Strains, Phase II (KMG-II): from individual species to whole genera.</title>
        <authorList>
            <person name="Goeker M."/>
        </authorList>
    </citation>
    <scope>NUCLEOTIDE SEQUENCE [LARGE SCALE GENOMIC DNA]</scope>
    <source>
        <strain evidence="6 7">DSM 23857</strain>
    </source>
</reference>
<dbReference type="InterPro" id="IPR036249">
    <property type="entry name" value="Thioredoxin-like_sf"/>
</dbReference>
<comment type="similarity">
    <text evidence="1">Belongs to the SCO1/2 family.</text>
</comment>
<dbReference type="Pfam" id="PF02630">
    <property type="entry name" value="SCO1-SenC"/>
    <property type="match status" value="1"/>
</dbReference>
<dbReference type="Gene3D" id="3.40.30.10">
    <property type="entry name" value="Glutaredoxin"/>
    <property type="match status" value="1"/>
</dbReference>
<dbReference type="GO" id="GO:0046872">
    <property type="term" value="F:metal ion binding"/>
    <property type="evidence" value="ECO:0007669"/>
    <property type="project" value="UniProtKB-KW"/>
</dbReference>
<comment type="caution">
    <text evidence="6">The sequence shown here is derived from an EMBL/GenBank/DDBJ whole genome shotgun (WGS) entry which is preliminary data.</text>
</comment>
<feature type="binding site" evidence="3">
    <location>
        <position position="91"/>
    </location>
    <ligand>
        <name>Cu cation</name>
        <dbReference type="ChEBI" id="CHEBI:23378"/>
    </ligand>
</feature>
<feature type="domain" description="Thioredoxin" evidence="5">
    <location>
        <begin position="37"/>
        <end position="213"/>
    </location>
</feature>
<dbReference type="PANTHER" id="PTHR12151:SF25">
    <property type="entry name" value="LINALOOL DEHYDRATASE_ISOMERASE DOMAIN-CONTAINING PROTEIN"/>
    <property type="match status" value="1"/>
</dbReference>
<evidence type="ECO:0000259" key="5">
    <source>
        <dbReference type="PROSITE" id="PS51352"/>
    </source>
</evidence>
<feature type="binding site" evidence="3">
    <location>
        <position position="87"/>
    </location>
    <ligand>
        <name>Cu cation</name>
        <dbReference type="ChEBI" id="CHEBI:23378"/>
    </ligand>
</feature>
<feature type="disulfide bond" description="Redox-active" evidence="4">
    <location>
        <begin position="87"/>
        <end position="91"/>
    </location>
</feature>
<evidence type="ECO:0000256" key="1">
    <source>
        <dbReference type="ARBA" id="ARBA00010996"/>
    </source>
</evidence>
<dbReference type="InterPro" id="IPR003782">
    <property type="entry name" value="SCO1/SenC"/>
</dbReference>
<evidence type="ECO:0000256" key="4">
    <source>
        <dbReference type="PIRSR" id="PIRSR603782-2"/>
    </source>
</evidence>
<keyword evidence="2 3" id="KW-0186">Copper</keyword>
<protein>
    <submittedName>
        <fullName evidence="6">Protein SCO1/2</fullName>
    </submittedName>
</protein>
<keyword evidence="3" id="KW-0479">Metal-binding</keyword>
<sequence length="215" mass="24723">MRTNLIKHKTAWVLVVMIVPLLAWLAVRAYENKFEALPVYSNFANWDVKNDTTQLHGYVFQTQSGSDYSIQQTGHKIIVANYFFARCPIVCPKMMKQLKKVQAAFLTDDNVQMLSFSVDPKHDSSAVLAQFANRYQIQESKWRLLTGDKPQLYRLARNGFRVTATEGDGGENDFIHSEQLILLDPQGRIRGYYTGTEEKAVEQLIHDIKKLEHEL</sequence>
<gene>
    <name evidence="6" type="ORF">LX64_00568</name>
</gene>
<accession>A0A327R2V1</accession>
<dbReference type="InterPro" id="IPR013766">
    <property type="entry name" value="Thioredoxin_domain"/>
</dbReference>
<evidence type="ECO:0000256" key="3">
    <source>
        <dbReference type="PIRSR" id="PIRSR603782-1"/>
    </source>
</evidence>
<dbReference type="PANTHER" id="PTHR12151">
    <property type="entry name" value="ELECTRON TRANSPORT PROTIN SCO1/SENC FAMILY MEMBER"/>
    <property type="match status" value="1"/>
</dbReference>
<evidence type="ECO:0000313" key="7">
    <source>
        <dbReference type="Proteomes" id="UP000249547"/>
    </source>
</evidence>
<dbReference type="OrthoDB" id="9811998at2"/>
<name>A0A327R2V1_9BACT</name>
<dbReference type="Proteomes" id="UP000249547">
    <property type="component" value="Unassembled WGS sequence"/>
</dbReference>
<organism evidence="6 7">
    <name type="scientific">Chitinophaga skermanii</name>
    <dbReference type="NCBI Taxonomy" id="331697"/>
    <lineage>
        <taxon>Bacteria</taxon>
        <taxon>Pseudomonadati</taxon>
        <taxon>Bacteroidota</taxon>
        <taxon>Chitinophagia</taxon>
        <taxon>Chitinophagales</taxon>
        <taxon>Chitinophagaceae</taxon>
        <taxon>Chitinophaga</taxon>
    </lineage>
</organism>
<dbReference type="CDD" id="cd02968">
    <property type="entry name" value="SCO"/>
    <property type="match status" value="1"/>
</dbReference>
<keyword evidence="4" id="KW-1015">Disulfide bond</keyword>
<proteinExistence type="inferred from homology"/>
<keyword evidence="7" id="KW-1185">Reference proteome</keyword>
<dbReference type="RefSeq" id="WP_158538510.1">
    <property type="nucleotide sequence ID" value="NZ_QLLL01000001.1"/>
</dbReference>